<evidence type="ECO:0000313" key="1">
    <source>
        <dbReference type="EMBL" id="GIJ62112.1"/>
    </source>
</evidence>
<organism evidence="1 2">
    <name type="scientific">Virgisporangium aurantiacum</name>
    <dbReference type="NCBI Taxonomy" id="175570"/>
    <lineage>
        <taxon>Bacteria</taxon>
        <taxon>Bacillati</taxon>
        <taxon>Actinomycetota</taxon>
        <taxon>Actinomycetes</taxon>
        <taxon>Micromonosporales</taxon>
        <taxon>Micromonosporaceae</taxon>
        <taxon>Virgisporangium</taxon>
    </lineage>
</organism>
<gene>
    <name evidence="1" type="ORF">Vau01_096280</name>
</gene>
<reference evidence="1" key="1">
    <citation type="submission" date="2021-01" db="EMBL/GenBank/DDBJ databases">
        <title>Whole genome shotgun sequence of Virgisporangium aurantiacum NBRC 16421.</title>
        <authorList>
            <person name="Komaki H."/>
            <person name="Tamura T."/>
        </authorList>
    </citation>
    <scope>NUCLEOTIDE SEQUENCE</scope>
    <source>
        <strain evidence="1">NBRC 16421</strain>
    </source>
</reference>
<dbReference type="RefSeq" id="WP_204007539.1">
    <property type="nucleotide sequence ID" value="NZ_BOPG01000075.1"/>
</dbReference>
<accession>A0A8J4E7T8</accession>
<dbReference type="Proteomes" id="UP000612585">
    <property type="component" value="Unassembled WGS sequence"/>
</dbReference>
<evidence type="ECO:0000313" key="2">
    <source>
        <dbReference type="Proteomes" id="UP000612585"/>
    </source>
</evidence>
<name>A0A8J4E7T8_9ACTN</name>
<dbReference type="AlphaFoldDB" id="A0A8J4E7T8"/>
<sequence length="100" mass="10282">MAAIEEQLRRAADLLSQPLLLEVLAAVEAGGTPSDALTDEADRAAFDAAVERLTAMGVLGPVGSDDSGPAALTPRGEELLVLLNELAQQVPPAARAGHEQ</sequence>
<proteinExistence type="predicted"/>
<dbReference type="EMBL" id="BOPG01000075">
    <property type="protein sequence ID" value="GIJ62112.1"/>
    <property type="molecule type" value="Genomic_DNA"/>
</dbReference>
<comment type="caution">
    <text evidence="1">The sequence shown here is derived from an EMBL/GenBank/DDBJ whole genome shotgun (WGS) entry which is preliminary data.</text>
</comment>
<keyword evidence="2" id="KW-1185">Reference proteome</keyword>
<protein>
    <submittedName>
        <fullName evidence="1">Uncharacterized protein</fullName>
    </submittedName>
</protein>